<dbReference type="Gramene" id="KQL01561">
    <property type="protein sequence ID" value="KQL01561"/>
    <property type="gene ID" value="SETIT_015308mg"/>
</dbReference>
<dbReference type="EnsemblPlants" id="KQL01561">
    <property type="protein sequence ID" value="KQL01561"/>
    <property type="gene ID" value="SETIT_015308mg"/>
</dbReference>
<evidence type="ECO:0000313" key="2">
    <source>
        <dbReference type="Proteomes" id="UP000004995"/>
    </source>
</evidence>
<dbReference type="HOGENOM" id="CLU_026612_10_0_1"/>
<dbReference type="PANTHER" id="PTHR33063">
    <property type="entry name" value="OS02G0583500 PROTEIN"/>
    <property type="match status" value="1"/>
</dbReference>
<dbReference type="OMA" id="THIFAIK"/>
<reference evidence="1" key="2">
    <citation type="submission" date="2018-08" db="UniProtKB">
        <authorList>
            <consortium name="EnsemblPlants"/>
        </authorList>
    </citation>
    <scope>IDENTIFICATION</scope>
    <source>
        <strain evidence="1">Yugu1</strain>
    </source>
</reference>
<name>K3YM31_SETIT</name>
<reference evidence="2" key="1">
    <citation type="journal article" date="2012" name="Nat. Biotechnol.">
        <title>Reference genome sequence of the model plant Setaria.</title>
        <authorList>
            <person name="Bennetzen J.L."/>
            <person name="Schmutz J."/>
            <person name="Wang H."/>
            <person name="Percifield R."/>
            <person name="Hawkins J."/>
            <person name="Pontaroli A.C."/>
            <person name="Estep M."/>
            <person name="Feng L."/>
            <person name="Vaughn J.N."/>
            <person name="Grimwood J."/>
            <person name="Jenkins J."/>
            <person name="Barry K."/>
            <person name="Lindquist E."/>
            <person name="Hellsten U."/>
            <person name="Deshpande S."/>
            <person name="Wang X."/>
            <person name="Wu X."/>
            <person name="Mitros T."/>
            <person name="Triplett J."/>
            <person name="Yang X."/>
            <person name="Ye C.Y."/>
            <person name="Mauro-Herrera M."/>
            <person name="Wang L."/>
            <person name="Li P."/>
            <person name="Sharma M."/>
            <person name="Sharma R."/>
            <person name="Ronald P.C."/>
            <person name="Panaud O."/>
            <person name="Kellogg E.A."/>
            <person name="Brutnell T.P."/>
            <person name="Doust A.N."/>
            <person name="Tuskan G.A."/>
            <person name="Rokhsar D."/>
            <person name="Devos K.M."/>
        </authorList>
    </citation>
    <scope>NUCLEOTIDE SEQUENCE [LARGE SCALE GENOMIC DNA]</scope>
    <source>
        <strain evidence="2">cv. Yugu1</strain>
    </source>
</reference>
<dbReference type="EMBL" id="AGNK02003767">
    <property type="status" value="NOT_ANNOTATED_CDS"/>
    <property type="molecule type" value="Genomic_DNA"/>
</dbReference>
<keyword evidence="2" id="KW-1185">Reference proteome</keyword>
<dbReference type="InParanoid" id="K3YM31"/>
<sequence>MLINAVQYACSDMLKCGQWQMRHKLKKNYFDGVPANKVRTTSPLKSMTHEQWKALVEMWSSPNHIRYGEKCLKAKVNGGKVKYAHKTGSRCYIV</sequence>
<dbReference type="Proteomes" id="UP000004995">
    <property type="component" value="Unassembled WGS sequence"/>
</dbReference>
<proteinExistence type="predicted"/>
<protein>
    <submittedName>
        <fullName evidence="1">Uncharacterized protein</fullName>
    </submittedName>
</protein>
<dbReference type="PANTHER" id="PTHR33063:SF16">
    <property type="entry name" value="OS02G0241300 PROTEIN"/>
    <property type="match status" value="1"/>
</dbReference>
<accession>K3YM31</accession>
<evidence type="ECO:0000313" key="1">
    <source>
        <dbReference type="EnsemblPlants" id="KQL01561"/>
    </source>
</evidence>
<dbReference type="AlphaFoldDB" id="K3YM31"/>
<organism evidence="1 2">
    <name type="scientific">Setaria italica</name>
    <name type="common">Foxtail millet</name>
    <name type="synonym">Panicum italicum</name>
    <dbReference type="NCBI Taxonomy" id="4555"/>
    <lineage>
        <taxon>Eukaryota</taxon>
        <taxon>Viridiplantae</taxon>
        <taxon>Streptophyta</taxon>
        <taxon>Embryophyta</taxon>
        <taxon>Tracheophyta</taxon>
        <taxon>Spermatophyta</taxon>
        <taxon>Magnoliopsida</taxon>
        <taxon>Liliopsida</taxon>
        <taxon>Poales</taxon>
        <taxon>Poaceae</taxon>
        <taxon>PACMAD clade</taxon>
        <taxon>Panicoideae</taxon>
        <taxon>Panicodae</taxon>
        <taxon>Paniceae</taxon>
        <taxon>Cenchrinae</taxon>
        <taxon>Setaria</taxon>
    </lineage>
</organism>